<evidence type="ECO:0000259" key="6">
    <source>
        <dbReference type="Pfam" id="PF10392"/>
    </source>
</evidence>
<dbReference type="InterPro" id="IPR048485">
    <property type="entry name" value="COG5_helical"/>
</dbReference>
<feature type="domain" description="Conserved oligomeric Golgi complex subunit 5 N-terminal" evidence="6">
    <location>
        <begin position="14"/>
        <end position="145"/>
    </location>
</feature>
<dbReference type="AlphaFoldDB" id="A0A9P1GZR8"/>
<dbReference type="GO" id="GO:0006891">
    <property type="term" value="P:intra-Golgi vesicle-mediated transport"/>
    <property type="evidence" value="ECO:0007669"/>
    <property type="project" value="InterPro"/>
</dbReference>
<feature type="region of interest" description="Disordered" evidence="5">
    <location>
        <begin position="302"/>
        <end position="326"/>
    </location>
</feature>
<dbReference type="GO" id="GO:0000139">
    <property type="term" value="C:Golgi membrane"/>
    <property type="evidence" value="ECO:0007669"/>
    <property type="project" value="UniProtKB-SubCell"/>
</dbReference>
<accession>A0A9P1GZR8</accession>
<protein>
    <recommendedName>
        <fullName evidence="2">Conserved oligomeric Golgi complex subunit 5</fullName>
    </recommendedName>
</protein>
<feature type="region of interest" description="Disordered" evidence="5">
    <location>
        <begin position="151"/>
        <end position="174"/>
    </location>
</feature>
<evidence type="ECO:0000256" key="1">
    <source>
        <dbReference type="ARBA" id="ARBA00004395"/>
    </source>
</evidence>
<feature type="compositionally biased region" description="Low complexity" evidence="5">
    <location>
        <begin position="153"/>
        <end position="169"/>
    </location>
</feature>
<name>A0A9P1GZR8_9PEZI</name>
<evidence type="ECO:0000256" key="3">
    <source>
        <dbReference type="ARBA" id="ARBA00023034"/>
    </source>
</evidence>
<dbReference type="PANTHER" id="PTHR13228:SF3">
    <property type="entry name" value="CONSERVED OLIGOMERIC GOLGI COMPLEX SUBUNIT 5"/>
    <property type="match status" value="1"/>
</dbReference>
<keyword evidence="4" id="KW-0472">Membrane</keyword>
<comment type="subcellular location">
    <subcellularLocation>
        <location evidence="1">Golgi apparatus membrane</location>
        <topology evidence="1">Peripheral membrane protein</topology>
    </subcellularLocation>
</comment>
<sequence length="462" mass="50456">MATEEEPSYIDYDTFLDPDFNPKTFANSLVLLTNNANDLPLDLSTPLSKVLFDIQEIDSHIDVLTTKSAVPLLKYTRDQNDASGRIISELDQHIKSLNDSYRQLEKEVIDRHAEAEEVRVVATRLWESLRLARSVSRCLQLGRQLEVQHAEISGSGSSGTPSSSSAAKPAKGDHKALVRCAHTILLLREVLERNKPGEEGHGLDKVDVVRSLKDAVIAPIERAVRETAERILREFNVPGDATFNQADEARSRLLSSLSTLYLLSPMNWEKPEKWTPKFLLQSLEAYLRASLQASATTLARARPVADVGPSSRRGGGQAPNHPLFESLLPAPPVATAGAAGPAAAAAVAAQLQKQQPQQNLLQPLLGYLETGSLASYYWRTLASNMVSRVQELSNRGGVVARTLKTNRANVGDAIRECVIKGSQTPRALLAVKNRKAGDGEEVKWDREIAVMVGSVVNNLGGR</sequence>
<dbReference type="EMBL" id="CALLCH030000008">
    <property type="protein sequence ID" value="CAI4213336.1"/>
    <property type="molecule type" value="Genomic_DNA"/>
</dbReference>
<organism evidence="8 9">
    <name type="scientific">Parascedosporium putredinis</name>
    <dbReference type="NCBI Taxonomy" id="1442378"/>
    <lineage>
        <taxon>Eukaryota</taxon>
        <taxon>Fungi</taxon>
        <taxon>Dikarya</taxon>
        <taxon>Ascomycota</taxon>
        <taxon>Pezizomycotina</taxon>
        <taxon>Sordariomycetes</taxon>
        <taxon>Hypocreomycetidae</taxon>
        <taxon>Microascales</taxon>
        <taxon>Microascaceae</taxon>
        <taxon>Parascedosporium</taxon>
    </lineage>
</organism>
<evidence type="ECO:0000259" key="7">
    <source>
        <dbReference type="Pfam" id="PF20649"/>
    </source>
</evidence>
<evidence type="ECO:0000256" key="4">
    <source>
        <dbReference type="ARBA" id="ARBA00023136"/>
    </source>
</evidence>
<dbReference type="Pfam" id="PF10392">
    <property type="entry name" value="COG5_N"/>
    <property type="match status" value="1"/>
</dbReference>
<dbReference type="InterPro" id="IPR049176">
    <property type="entry name" value="COG5_N"/>
</dbReference>
<dbReference type="GO" id="GO:0017119">
    <property type="term" value="C:Golgi transport complex"/>
    <property type="evidence" value="ECO:0007669"/>
    <property type="project" value="InterPro"/>
</dbReference>
<keyword evidence="9" id="KW-1185">Reference proteome</keyword>
<evidence type="ECO:0000256" key="5">
    <source>
        <dbReference type="SAM" id="MobiDB-lite"/>
    </source>
</evidence>
<proteinExistence type="predicted"/>
<dbReference type="PANTHER" id="PTHR13228">
    <property type="entry name" value="CONSERVED OLIGOMERIC GOLGI COMPLEX COMPONENT 5"/>
    <property type="match status" value="1"/>
</dbReference>
<feature type="domain" description="Conserved oligomeric Golgi complex subunit 5 helical" evidence="7">
    <location>
        <begin position="203"/>
        <end position="416"/>
    </location>
</feature>
<comment type="caution">
    <text evidence="8">The sequence shown here is derived from an EMBL/GenBank/DDBJ whole genome shotgun (WGS) entry which is preliminary data.</text>
</comment>
<evidence type="ECO:0000313" key="9">
    <source>
        <dbReference type="Proteomes" id="UP000838763"/>
    </source>
</evidence>
<keyword evidence="3" id="KW-0333">Golgi apparatus</keyword>
<dbReference type="Proteomes" id="UP000838763">
    <property type="component" value="Unassembled WGS sequence"/>
</dbReference>
<dbReference type="OrthoDB" id="18786at2759"/>
<evidence type="ECO:0000256" key="2">
    <source>
        <dbReference type="ARBA" id="ARBA00020974"/>
    </source>
</evidence>
<evidence type="ECO:0000313" key="8">
    <source>
        <dbReference type="EMBL" id="CAI4213336.1"/>
    </source>
</evidence>
<reference evidence="8" key="1">
    <citation type="submission" date="2022-11" db="EMBL/GenBank/DDBJ databases">
        <authorList>
            <person name="Scott C."/>
            <person name="Bruce N."/>
        </authorList>
    </citation>
    <scope>NUCLEOTIDE SEQUENCE</scope>
</reference>
<gene>
    <name evidence="8" type="ORF">PPNO1_LOCUS3083</name>
</gene>
<dbReference type="InterPro" id="IPR019465">
    <property type="entry name" value="Cog5"/>
</dbReference>
<dbReference type="Pfam" id="PF20649">
    <property type="entry name" value="COG5_C"/>
    <property type="match status" value="1"/>
</dbReference>